<accession>A0AAD8QVR4</accession>
<evidence type="ECO:0000313" key="4">
    <source>
        <dbReference type="Proteomes" id="UP001231189"/>
    </source>
</evidence>
<dbReference type="GO" id="GO:0003676">
    <property type="term" value="F:nucleic acid binding"/>
    <property type="evidence" value="ECO:0007669"/>
    <property type="project" value="InterPro"/>
</dbReference>
<evidence type="ECO:0000256" key="1">
    <source>
        <dbReference type="SAM" id="MobiDB-lite"/>
    </source>
</evidence>
<evidence type="ECO:0000259" key="2">
    <source>
        <dbReference type="Pfam" id="PF24530"/>
    </source>
</evidence>
<sequence>MSAPVISSKVVSGDSTLGQLDDDKLDLIGERWAVKYSTILQKKCKSIYSGNILLHADRRRLVLLDAEGTTVDTKIVSPDFLISMDLSLEFPCHLVKVVEQISRLSAADRSYSEVLRSVKPSPRESRSDDATSIWKVTYSTRKDLDRGRMKSYDGSLRFWSSNGWLVLINARDEPIAVQVLRSEPRYKAGSKVSLVHHVVRIHSILVSGVMNGHMLHQKVPGDISPDMPGRKDPTPKQVLDDAPSTDMPASEPMIPSPSFAMHTAITLGLDFKAGENFAKEVLRKFSSTVHPLNGKNFFSLVVSFGRASFRMAEETVALALEAALGGFCGSLNVVQLRDIVFSFRVASKAVGFYIIQKRIFTSEKFKCYFHLWSDGGPNWQREFTHWQHDNHQQWTLVSPSRRRVQLGMNALNLPVPKPAIKHTVPVNKKLVFAEEIHYEATKGYAAETSDKADFHWYETESTPIISFGTTVPIHQEQIREVEAPPIVTETHNVGGSSDHIEEEDDLFNQMVDDMVLRVWKCQRCLSMSHITKDCINNIRCRGCFNYGYIKRNCLSAKASLGKCWVPKIARQAGLGSDKVNANGPTEELVGSYSKAGELALNLPDTLANDKSPRSTSPPPSPVAPTSPMANFEVDPLPWLPWGHQIIDGGPTRLPRTFYYAAQDPPLQHQSFCIATVHPPPPPQGEEFWREQVNAFLVGPLQRHVISMQPSLFGVGMYEISSPNSVHALVQHGEYQIQNRTLRFLHVGEAPQNHRATIGFRRGWLMFLGVHPDYRNNLDIANAVSTFGQYHTWNSNDPVKDRVLVYASFPSPQLVPRDVVFGKFATIGGVKESWTAPVYILSADFAEALPADEDPMPLDGNTHPFPGELVPNQNLFVNPQYPEIGWDEVQHFPDNEQAQEHENQPEQVDDLQQQEQESMVVNLSDSSGSSVNMLAMDIPQQQQGNFNIQIMHCELSFAFIGPELPPVMQWNRLRGKVLPVMMSKFIVAPLKGSLFAFIDKSVWGKSKMGGNCSVTLQEDEQQEIGDAVQMVQTVDVTVSFSTPKKRKARKVATPVVQLSERRFTRSCLKMEGYRPQPMLTAQPNIKKKSRAKLLLVNSSSERPAEVPDKE</sequence>
<keyword evidence="4" id="KW-1185">Reference proteome</keyword>
<dbReference type="Proteomes" id="UP001231189">
    <property type="component" value="Unassembled WGS sequence"/>
</dbReference>
<dbReference type="PANTHER" id="PTHR33075">
    <property type="entry name" value="OS02G0499800 PROTEIN"/>
    <property type="match status" value="1"/>
</dbReference>
<proteinExistence type="predicted"/>
<feature type="region of interest" description="Disordered" evidence="1">
    <location>
        <begin position="221"/>
        <end position="249"/>
    </location>
</feature>
<dbReference type="GO" id="GO:0008270">
    <property type="term" value="F:zinc ion binding"/>
    <property type="evidence" value="ECO:0007669"/>
    <property type="project" value="InterPro"/>
</dbReference>
<dbReference type="EMBL" id="JAUUTY010000007">
    <property type="protein sequence ID" value="KAK1610020.1"/>
    <property type="molecule type" value="Genomic_DNA"/>
</dbReference>
<name>A0AAD8QVR4_LOLMU</name>
<gene>
    <name evidence="3" type="ORF">QYE76_033693</name>
</gene>
<organism evidence="3 4">
    <name type="scientific">Lolium multiflorum</name>
    <name type="common">Italian ryegrass</name>
    <name type="synonym">Lolium perenne subsp. multiflorum</name>
    <dbReference type="NCBI Taxonomy" id="4521"/>
    <lineage>
        <taxon>Eukaryota</taxon>
        <taxon>Viridiplantae</taxon>
        <taxon>Streptophyta</taxon>
        <taxon>Embryophyta</taxon>
        <taxon>Tracheophyta</taxon>
        <taxon>Spermatophyta</taxon>
        <taxon>Magnoliopsida</taxon>
        <taxon>Liliopsida</taxon>
        <taxon>Poales</taxon>
        <taxon>Poaceae</taxon>
        <taxon>BOP clade</taxon>
        <taxon>Pooideae</taxon>
        <taxon>Poodae</taxon>
        <taxon>Poeae</taxon>
        <taxon>Poeae Chloroplast Group 2 (Poeae type)</taxon>
        <taxon>Loliodinae</taxon>
        <taxon>Loliinae</taxon>
        <taxon>Lolium</taxon>
    </lineage>
</organism>
<dbReference type="InterPro" id="IPR056018">
    <property type="entry name" value="DUF7597"/>
</dbReference>
<protein>
    <recommendedName>
        <fullName evidence="2">DUF7597 domain-containing protein</fullName>
    </recommendedName>
</protein>
<dbReference type="PANTHER" id="PTHR33075:SF10">
    <property type="entry name" value="DUF4283 DOMAIN-CONTAINING PROTEIN"/>
    <property type="match status" value="1"/>
</dbReference>
<comment type="caution">
    <text evidence="3">The sequence shown here is derived from an EMBL/GenBank/DDBJ whole genome shotgun (WGS) entry which is preliminary data.</text>
</comment>
<dbReference type="SUPFAM" id="SSF57756">
    <property type="entry name" value="Retrovirus zinc finger-like domains"/>
    <property type="match status" value="1"/>
</dbReference>
<reference evidence="3" key="1">
    <citation type="submission" date="2023-07" db="EMBL/GenBank/DDBJ databases">
        <title>A chromosome-level genome assembly of Lolium multiflorum.</title>
        <authorList>
            <person name="Chen Y."/>
            <person name="Copetti D."/>
            <person name="Kolliker R."/>
            <person name="Studer B."/>
        </authorList>
    </citation>
    <scope>NUCLEOTIDE SEQUENCE</scope>
    <source>
        <strain evidence="3">02402/16</strain>
        <tissue evidence="3">Leaf</tissue>
    </source>
</reference>
<dbReference type="Pfam" id="PF24530">
    <property type="entry name" value="DUF7597"/>
    <property type="match status" value="1"/>
</dbReference>
<evidence type="ECO:0000313" key="3">
    <source>
        <dbReference type="EMBL" id="KAK1610020.1"/>
    </source>
</evidence>
<feature type="domain" description="DUF7597" evidence="2">
    <location>
        <begin position="633"/>
        <end position="755"/>
    </location>
</feature>
<feature type="compositionally biased region" description="Pro residues" evidence="1">
    <location>
        <begin position="615"/>
        <end position="624"/>
    </location>
</feature>
<dbReference type="AlphaFoldDB" id="A0AAD8QVR4"/>
<feature type="region of interest" description="Disordered" evidence="1">
    <location>
        <begin position="604"/>
        <end position="627"/>
    </location>
</feature>
<dbReference type="InterPro" id="IPR036875">
    <property type="entry name" value="Znf_CCHC_sf"/>
</dbReference>